<dbReference type="AlphaFoldDB" id="A0A4Z2GG23"/>
<name>A0A4Z2GG23_9TELE</name>
<sequence length="73" mass="7938">MPNESGAVRKPVYKLLTLQRTEGLAPLNSALVWSGRRKHSADPGSAGQGWVRHASHFRSSVAPSGGSWLEKRD</sequence>
<reference evidence="1 2" key="1">
    <citation type="submission" date="2019-03" db="EMBL/GenBank/DDBJ databases">
        <title>First draft genome of Liparis tanakae, snailfish: a comprehensive survey of snailfish specific genes.</title>
        <authorList>
            <person name="Kim W."/>
            <person name="Song I."/>
            <person name="Jeong J.-H."/>
            <person name="Kim D."/>
            <person name="Kim S."/>
            <person name="Ryu S."/>
            <person name="Song J.Y."/>
            <person name="Lee S.K."/>
        </authorList>
    </citation>
    <scope>NUCLEOTIDE SEQUENCE [LARGE SCALE GENOMIC DNA]</scope>
    <source>
        <tissue evidence="1">Muscle</tissue>
    </source>
</reference>
<accession>A0A4Z2GG23</accession>
<dbReference type="Proteomes" id="UP000314294">
    <property type="component" value="Unassembled WGS sequence"/>
</dbReference>
<proteinExistence type="predicted"/>
<comment type="caution">
    <text evidence="1">The sequence shown here is derived from an EMBL/GenBank/DDBJ whole genome shotgun (WGS) entry which is preliminary data.</text>
</comment>
<evidence type="ECO:0000313" key="1">
    <source>
        <dbReference type="EMBL" id="TNN51853.1"/>
    </source>
</evidence>
<keyword evidence="2" id="KW-1185">Reference proteome</keyword>
<evidence type="ECO:0000313" key="2">
    <source>
        <dbReference type="Proteomes" id="UP000314294"/>
    </source>
</evidence>
<dbReference type="EMBL" id="SRLO01000568">
    <property type="protein sequence ID" value="TNN51853.1"/>
    <property type="molecule type" value="Genomic_DNA"/>
</dbReference>
<organism evidence="1 2">
    <name type="scientific">Liparis tanakae</name>
    <name type="common">Tanaka's snailfish</name>
    <dbReference type="NCBI Taxonomy" id="230148"/>
    <lineage>
        <taxon>Eukaryota</taxon>
        <taxon>Metazoa</taxon>
        <taxon>Chordata</taxon>
        <taxon>Craniata</taxon>
        <taxon>Vertebrata</taxon>
        <taxon>Euteleostomi</taxon>
        <taxon>Actinopterygii</taxon>
        <taxon>Neopterygii</taxon>
        <taxon>Teleostei</taxon>
        <taxon>Neoteleostei</taxon>
        <taxon>Acanthomorphata</taxon>
        <taxon>Eupercaria</taxon>
        <taxon>Perciformes</taxon>
        <taxon>Cottioidei</taxon>
        <taxon>Cottales</taxon>
        <taxon>Liparidae</taxon>
        <taxon>Liparis</taxon>
    </lineage>
</organism>
<protein>
    <submittedName>
        <fullName evidence="1">Uncharacterized protein</fullName>
    </submittedName>
</protein>
<gene>
    <name evidence="1" type="ORF">EYF80_037949</name>
</gene>